<proteinExistence type="predicted"/>
<evidence type="ECO:0000313" key="2">
    <source>
        <dbReference type="Proteomes" id="UP000260773"/>
    </source>
</evidence>
<reference evidence="1 2" key="1">
    <citation type="submission" date="2018-08" db="EMBL/GenBank/DDBJ databases">
        <title>A genome reference for cultivated species of the human gut microbiota.</title>
        <authorList>
            <person name="Zou Y."/>
            <person name="Xue W."/>
            <person name="Luo G."/>
        </authorList>
    </citation>
    <scope>NUCLEOTIDE SEQUENCE [LARGE SCALE GENOMIC DNA]</scope>
    <source>
        <strain evidence="1 2">AF45-17</strain>
    </source>
</reference>
<dbReference type="Proteomes" id="UP000260773">
    <property type="component" value="Unassembled WGS sequence"/>
</dbReference>
<organism evidence="1 2">
    <name type="scientific">Coprococcus catus</name>
    <dbReference type="NCBI Taxonomy" id="116085"/>
    <lineage>
        <taxon>Bacteria</taxon>
        <taxon>Bacillati</taxon>
        <taxon>Bacillota</taxon>
        <taxon>Clostridia</taxon>
        <taxon>Lachnospirales</taxon>
        <taxon>Lachnospiraceae</taxon>
        <taxon>Coprococcus</taxon>
    </lineage>
</organism>
<protein>
    <submittedName>
        <fullName evidence="1">Uncharacterized protein</fullName>
    </submittedName>
</protein>
<evidence type="ECO:0000313" key="1">
    <source>
        <dbReference type="EMBL" id="RGB80047.1"/>
    </source>
</evidence>
<dbReference type="EMBL" id="QVEP01000014">
    <property type="protein sequence ID" value="RGB80047.1"/>
    <property type="molecule type" value="Genomic_DNA"/>
</dbReference>
<sequence length="272" mass="32280">MAYSWIYDKYGHLDGDLPTEPMTFEKNLLGYRLVIVYEPEHDYWKMNCMHIDMEAPGQVWVTEAECYPEEDGRQMLSVRNSYAVSEERRGYLNRYFSCPKFYSNIADKIGLFDVRYLSTSRKIIREYQIKKIHDLILSRRRTMPVCLVVSYERDNGWLNEDWLENFRVYDFTRMAGRYTHIYTCNMDIGNQLLESLDIPLEEPTVFVFKSAVSVPKGDIVGQRTVYKEEDILNCSFGRQQMKQEGRRYDIVKGGQAFYHKLLQEMRAEMMDA</sequence>
<name>A0A3E2TNV9_9FIRM</name>
<dbReference type="AlphaFoldDB" id="A0A3E2TNV9"/>
<gene>
    <name evidence="1" type="ORF">DW070_07555</name>
</gene>
<accession>A0A3E2TNV9</accession>
<comment type="caution">
    <text evidence="1">The sequence shown here is derived from an EMBL/GenBank/DDBJ whole genome shotgun (WGS) entry which is preliminary data.</text>
</comment>